<keyword evidence="2" id="KW-1185">Reference proteome</keyword>
<proteinExistence type="predicted"/>
<sequence>MKKLTPSLEFVVSALALMVLKYQLRTQFDNLLLTEDLGSGLQLMTPRNIIV</sequence>
<name>B4VIY9_9CYAN</name>
<dbReference type="EMBL" id="DS989842">
    <property type="protein sequence ID" value="EDX78087.1"/>
    <property type="molecule type" value="Genomic_DNA"/>
</dbReference>
<dbReference type="Proteomes" id="UP000003835">
    <property type="component" value="Unassembled WGS sequence"/>
</dbReference>
<accession>B4VIY9</accession>
<gene>
    <name evidence="1" type="ORF">MC7420_7825</name>
</gene>
<reference evidence="1 2" key="1">
    <citation type="submission" date="2008-07" db="EMBL/GenBank/DDBJ databases">
        <authorList>
            <person name="Tandeau de Marsac N."/>
            <person name="Ferriera S."/>
            <person name="Johnson J."/>
            <person name="Kravitz S."/>
            <person name="Beeson K."/>
            <person name="Sutton G."/>
            <person name="Rogers Y.-H."/>
            <person name="Friedman R."/>
            <person name="Frazier M."/>
            <person name="Venter J.C."/>
        </authorList>
    </citation>
    <scope>NUCLEOTIDE SEQUENCE [LARGE SCALE GENOMIC DNA]</scope>
    <source>
        <strain evidence="1 2">PCC 7420</strain>
    </source>
</reference>
<organism evidence="1 2">
    <name type="scientific">Coleofasciculus chthonoplastes PCC 7420</name>
    <dbReference type="NCBI Taxonomy" id="118168"/>
    <lineage>
        <taxon>Bacteria</taxon>
        <taxon>Bacillati</taxon>
        <taxon>Cyanobacteriota</taxon>
        <taxon>Cyanophyceae</taxon>
        <taxon>Coleofasciculales</taxon>
        <taxon>Coleofasciculaceae</taxon>
        <taxon>Coleofasciculus</taxon>
    </lineage>
</organism>
<evidence type="ECO:0000313" key="1">
    <source>
        <dbReference type="EMBL" id="EDX78087.1"/>
    </source>
</evidence>
<dbReference type="STRING" id="118168.MC7420_7825"/>
<dbReference type="AlphaFoldDB" id="B4VIY9"/>
<dbReference type="HOGENOM" id="CLU_3097652_0_0_3"/>
<evidence type="ECO:0000313" key="2">
    <source>
        <dbReference type="Proteomes" id="UP000003835"/>
    </source>
</evidence>
<protein>
    <submittedName>
        <fullName evidence="1">Uncharacterized protein</fullName>
    </submittedName>
</protein>